<dbReference type="Gene3D" id="1.10.357.10">
    <property type="entry name" value="Tetracycline Repressor, domain 2"/>
    <property type="match status" value="1"/>
</dbReference>
<dbReference type="InterPro" id="IPR009057">
    <property type="entry name" value="Homeodomain-like_sf"/>
</dbReference>
<dbReference type="Pfam" id="PF00440">
    <property type="entry name" value="TetR_N"/>
    <property type="match status" value="1"/>
</dbReference>
<reference evidence="6" key="1">
    <citation type="journal article" date="2019" name="Int. J. Syst. Evol. Microbiol.">
        <title>The Global Catalogue of Microorganisms (GCM) 10K type strain sequencing project: providing services to taxonomists for standard genome sequencing and annotation.</title>
        <authorList>
            <consortium name="The Broad Institute Genomics Platform"/>
            <consortium name="The Broad Institute Genome Sequencing Center for Infectious Disease"/>
            <person name="Wu L."/>
            <person name="Ma J."/>
        </authorList>
    </citation>
    <scope>NUCLEOTIDE SEQUENCE [LARGE SCALE GENOMIC DNA]</scope>
    <source>
        <strain evidence="6">KLKA75</strain>
    </source>
</reference>
<evidence type="ECO:0000256" key="2">
    <source>
        <dbReference type="PROSITE-ProRule" id="PRU00335"/>
    </source>
</evidence>
<evidence type="ECO:0000313" key="5">
    <source>
        <dbReference type="EMBL" id="MFC4913597.1"/>
    </source>
</evidence>
<name>A0ABV9UEP6_9ACTN</name>
<feature type="region of interest" description="Disordered" evidence="3">
    <location>
        <begin position="1"/>
        <end position="57"/>
    </location>
</feature>
<dbReference type="InterPro" id="IPR036271">
    <property type="entry name" value="Tet_transcr_reg_TetR-rel_C_sf"/>
</dbReference>
<protein>
    <submittedName>
        <fullName evidence="5">TetR/AcrR family transcriptional regulator</fullName>
    </submittedName>
</protein>
<feature type="compositionally biased region" description="Gly residues" evidence="3">
    <location>
        <begin position="33"/>
        <end position="51"/>
    </location>
</feature>
<evidence type="ECO:0000313" key="6">
    <source>
        <dbReference type="Proteomes" id="UP001595872"/>
    </source>
</evidence>
<keyword evidence="6" id="KW-1185">Reference proteome</keyword>
<keyword evidence="1 2" id="KW-0238">DNA-binding</keyword>
<dbReference type="PANTHER" id="PTHR30055">
    <property type="entry name" value="HTH-TYPE TRANSCRIPTIONAL REGULATOR RUTR"/>
    <property type="match status" value="1"/>
</dbReference>
<dbReference type="InterPro" id="IPR050109">
    <property type="entry name" value="HTH-type_TetR-like_transc_reg"/>
</dbReference>
<sequence>MTNTTGDAGTRESGARTARPNPPRPAPRADATGAGGAGAGSGGAAGAGAGGGRRRMPHARRREQLLGLALREFGRRGYHLTQMEHVAGAADVSKALLYQHFASKEELFAEVVGSVVAELTARLGAAVRAEDGSVDRIRAMVRVLFDYATDEPDAWSLVIRHLDKPEVGPGLHELRDRLGEAFADLLLIRRRADPALSPAELAVNEHRARLLVPLMYGSMLSMVSWWLEHPDTPRDRAEAMAVEFIWLGLDRLRTGERLRG</sequence>
<evidence type="ECO:0000256" key="1">
    <source>
        <dbReference type="ARBA" id="ARBA00023125"/>
    </source>
</evidence>
<gene>
    <name evidence="5" type="ORF">ACFPCY_40310</name>
</gene>
<dbReference type="SUPFAM" id="SSF46689">
    <property type="entry name" value="Homeodomain-like"/>
    <property type="match status" value="1"/>
</dbReference>
<accession>A0ABV9UEP6</accession>
<proteinExistence type="predicted"/>
<dbReference type="InterPro" id="IPR001647">
    <property type="entry name" value="HTH_TetR"/>
</dbReference>
<dbReference type="EMBL" id="JBHSIT010000018">
    <property type="protein sequence ID" value="MFC4913597.1"/>
    <property type="molecule type" value="Genomic_DNA"/>
</dbReference>
<dbReference type="PANTHER" id="PTHR30055:SF158">
    <property type="entry name" value="POSSIBLE TRANSCRIPTIONAL REGULATORY PROTEIN (PROBABLY TETR-FAMILY)"/>
    <property type="match status" value="1"/>
</dbReference>
<dbReference type="RefSeq" id="WP_378264672.1">
    <property type="nucleotide sequence ID" value="NZ_JBHSIT010000018.1"/>
</dbReference>
<feature type="DNA-binding region" description="H-T-H motif" evidence="2">
    <location>
        <begin position="82"/>
        <end position="101"/>
    </location>
</feature>
<dbReference type="PRINTS" id="PR00455">
    <property type="entry name" value="HTHTETR"/>
</dbReference>
<dbReference type="SUPFAM" id="SSF48498">
    <property type="entry name" value="Tetracyclin repressor-like, C-terminal domain"/>
    <property type="match status" value="1"/>
</dbReference>
<evidence type="ECO:0000259" key="4">
    <source>
        <dbReference type="PROSITE" id="PS50977"/>
    </source>
</evidence>
<organism evidence="5 6">
    <name type="scientific">Actinomadura gamaensis</name>
    <dbReference type="NCBI Taxonomy" id="1763541"/>
    <lineage>
        <taxon>Bacteria</taxon>
        <taxon>Bacillati</taxon>
        <taxon>Actinomycetota</taxon>
        <taxon>Actinomycetes</taxon>
        <taxon>Streptosporangiales</taxon>
        <taxon>Thermomonosporaceae</taxon>
        <taxon>Actinomadura</taxon>
    </lineage>
</organism>
<feature type="domain" description="HTH tetR-type" evidence="4">
    <location>
        <begin position="59"/>
        <end position="119"/>
    </location>
</feature>
<dbReference type="Proteomes" id="UP001595872">
    <property type="component" value="Unassembled WGS sequence"/>
</dbReference>
<comment type="caution">
    <text evidence="5">The sequence shown here is derived from an EMBL/GenBank/DDBJ whole genome shotgun (WGS) entry which is preliminary data.</text>
</comment>
<evidence type="ECO:0000256" key="3">
    <source>
        <dbReference type="SAM" id="MobiDB-lite"/>
    </source>
</evidence>
<dbReference type="PROSITE" id="PS50977">
    <property type="entry name" value="HTH_TETR_2"/>
    <property type="match status" value="1"/>
</dbReference>